<dbReference type="Pfam" id="PF01987">
    <property type="entry name" value="AIM24"/>
    <property type="match status" value="1"/>
</dbReference>
<gene>
    <name evidence="1" type="ORF">RIF23_07795</name>
</gene>
<dbReference type="InterPro" id="IPR036983">
    <property type="entry name" value="AIM24_sf"/>
</dbReference>
<dbReference type="PANTHER" id="PTHR38074:SF1">
    <property type="entry name" value="ALTERED INHERITANCE OF MITOCHONDRIA PROTEIN 24, MITOCHONDRIAL"/>
    <property type="match status" value="1"/>
</dbReference>
<evidence type="ECO:0000313" key="2">
    <source>
        <dbReference type="Proteomes" id="UP001250214"/>
    </source>
</evidence>
<dbReference type="Gene3D" id="3.60.160.10">
    <property type="entry name" value="Mitochondrial biogenesis AIM24"/>
    <property type="match status" value="1"/>
</dbReference>
<dbReference type="InterPro" id="IPR002838">
    <property type="entry name" value="AIM24"/>
</dbReference>
<dbReference type="EMBL" id="JAVLVT010000003">
    <property type="protein sequence ID" value="MDS1270194.1"/>
    <property type="molecule type" value="Genomic_DNA"/>
</dbReference>
<dbReference type="PANTHER" id="PTHR38074">
    <property type="entry name" value="ALTERED INHERITANCE OF MITOCHONDRIA PROTEIN 24, MITOCHONDRIAL"/>
    <property type="match status" value="1"/>
</dbReference>
<keyword evidence="2" id="KW-1185">Reference proteome</keyword>
<dbReference type="SUPFAM" id="SSF51219">
    <property type="entry name" value="TRAP-like"/>
    <property type="match status" value="1"/>
</dbReference>
<proteinExistence type="predicted"/>
<dbReference type="InterPro" id="IPR016031">
    <property type="entry name" value="Trp_RNA-bd_attenuator-like_dom"/>
</dbReference>
<dbReference type="RefSeq" id="WP_310911729.1">
    <property type="nucleotide sequence ID" value="NZ_JAVLVT010000003.1"/>
</dbReference>
<sequence length="207" mass="21490">MFLQNPRMLRVCLDGQVLARQGAMAAYQGAVDFAYQGAGSVGRFMKRAFTSEGLPLMRVSGRGDVYLARDACEIHLIDLRGDSVTVSGENVLAFDASLDWNIHRVSGAGMMAGGLFGMVISGYGRLAVACYGTPVALPVRAGQPVFVDTSAAVAWSTHLNTTVNSTVKLGSLIGRGSGEAFQLALDGDGFALVQPSEGPPAAAGSSS</sequence>
<comment type="caution">
    <text evidence="1">The sequence shown here is derived from an EMBL/GenBank/DDBJ whole genome shotgun (WGS) entry which is preliminary data.</text>
</comment>
<evidence type="ECO:0000313" key="1">
    <source>
        <dbReference type="EMBL" id="MDS1270194.1"/>
    </source>
</evidence>
<name>A0ABU2H4F8_9ACTN</name>
<accession>A0ABU2H4F8</accession>
<reference evidence="2" key="1">
    <citation type="submission" date="2023-07" db="EMBL/GenBank/DDBJ databases">
        <title>Novel species in the genus Lipingzhangella isolated from Sambhar Salt Lake.</title>
        <authorList>
            <person name="Jiya N."/>
            <person name="Kajale S."/>
            <person name="Sharma A."/>
        </authorList>
    </citation>
    <scope>NUCLEOTIDE SEQUENCE [LARGE SCALE GENOMIC DNA]</scope>
    <source>
        <strain evidence="2">LS1_29</strain>
    </source>
</reference>
<organism evidence="1 2">
    <name type="scientific">Lipingzhangella rawalii</name>
    <dbReference type="NCBI Taxonomy" id="2055835"/>
    <lineage>
        <taxon>Bacteria</taxon>
        <taxon>Bacillati</taxon>
        <taxon>Actinomycetota</taxon>
        <taxon>Actinomycetes</taxon>
        <taxon>Streptosporangiales</taxon>
        <taxon>Nocardiopsidaceae</taxon>
        <taxon>Lipingzhangella</taxon>
    </lineage>
</organism>
<dbReference type="Proteomes" id="UP001250214">
    <property type="component" value="Unassembled WGS sequence"/>
</dbReference>
<protein>
    <submittedName>
        <fullName evidence="1">AIM24 family protein</fullName>
    </submittedName>
</protein>